<dbReference type="Proteomes" id="UP000732377">
    <property type="component" value="Unassembled WGS sequence"/>
</dbReference>
<accession>A0A953LDK6</accession>
<organism evidence="2 3">
    <name type="scientific">Symbiobacterium thermophilum</name>
    <dbReference type="NCBI Taxonomy" id="2734"/>
    <lineage>
        <taxon>Bacteria</taxon>
        <taxon>Bacillati</taxon>
        <taxon>Bacillota</taxon>
        <taxon>Clostridia</taxon>
        <taxon>Eubacteriales</taxon>
        <taxon>Symbiobacteriaceae</taxon>
        <taxon>Symbiobacterium</taxon>
    </lineage>
</organism>
<dbReference type="InterPro" id="IPR023459">
    <property type="entry name" value="Tscrpt_elong_fac_GreA/B_fam"/>
</dbReference>
<dbReference type="PANTHER" id="PTHR30437:SF4">
    <property type="entry name" value="TRANSCRIPTION ELONGATION FACTOR GREA"/>
    <property type="match status" value="1"/>
</dbReference>
<protein>
    <recommendedName>
        <fullName evidence="1">Transcription elongation factor GreA/GreB C-terminal domain-containing protein</fullName>
    </recommendedName>
</protein>
<dbReference type="EMBL" id="PIUK01000028">
    <property type="protein sequence ID" value="MBY6275525.1"/>
    <property type="molecule type" value="Genomic_DNA"/>
</dbReference>
<dbReference type="GO" id="GO:0070063">
    <property type="term" value="F:RNA polymerase binding"/>
    <property type="evidence" value="ECO:0007669"/>
    <property type="project" value="InterPro"/>
</dbReference>
<dbReference type="PROSITE" id="PS00830">
    <property type="entry name" value="GREAB_2"/>
    <property type="match status" value="1"/>
</dbReference>
<dbReference type="PIRSF" id="PIRSF006092">
    <property type="entry name" value="GreA_GreB"/>
    <property type="match status" value="1"/>
</dbReference>
<dbReference type="Gene3D" id="3.10.50.30">
    <property type="entry name" value="Transcription elongation factor, GreA/GreB, C-terminal domain"/>
    <property type="match status" value="1"/>
</dbReference>
<dbReference type="GO" id="GO:0006354">
    <property type="term" value="P:DNA-templated transcription elongation"/>
    <property type="evidence" value="ECO:0007669"/>
    <property type="project" value="TreeGrafter"/>
</dbReference>
<dbReference type="PANTHER" id="PTHR30437">
    <property type="entry name" value="TRANSCRIPTION ELONGATION FACTOR GREA"/>
    <property type="match status" value="1"/>
</dbReference>
<dbReference type="SUPFAM" id="SSF54534">
    <property type="entry name" value="FKBP-like"/>
    <property type="match status" value="1"/>
</dbReference>
<dbReference type="Pfam" id="PF01272">
    <property type="entry name" value="GreA_GreB"/>
    <property type="match status" value="1"/>
</dbReference>
<dbReference type="GO" id="GO:0032784">
    <property type="term" value="P:regulation of DNA-templated transcription elongation"/>
    <property type="evidence" value="ECO:0007669"/>
    <property type="project" value="InterPro"/>
</dbReference>
<comment type="caution">
    <text evidence="2">The sequence shown here is derived from an EMBL/GenBank/DDBJ whole genome shotgun (WGS) entry which is preliminary data.</text>
</comment>
<evidence type="ECO:0000259" key="1">
    <source>
        <dbReference type="Pfam" id="PF01272"/>
    </source>
</evidence>
<dbReference type="InterPro" id="IPR001437">
    <property type="entry name" value="Tscrpt_elong_fac_GreA/B_C"/>
</dbReference>
<sequence length="154" mass="16921">MVRARPPSEIEHMRSRIASRLRVLEELLNTQMEEYFSSPGSEGLAYSVRPHLRRYVEVAGQLLERMGGPDGDPVDDVVFMDVPVTLVDETDGTEEVYTVVLPEEGDPAKGHISCLSPLGLALLLKRVNDRVVIDAPGGRFTYRITAVGSLAASE</sequence>
<evidence type="ECO:0000313" key="3">
    <source>
        <dbReference type="Proteomes" id="UP000732377"/>
    </source>
</evidence>
<dbReference type="InterPro" id="IPR036953">
    <property type="entry name" value="GreA/GreB_C_sf"/>
</dbReference>
<dbReference type="InterPro" id="IPR018151">
    <property type="entry name" value="TF_GreA/GreB_CS"/>
</dbReference>
<gene>
    <name evidence="2" type="ORF">CWE10_04775</name>
</gene>
<proteinExistence type="predicted"/>
<feature type="domain" description="Transcription elongation factor GreA/GreB C-terminal" evidence="1">
    <location>
        <begin position="75"/>
        <end position="147"/>
    </location>
</feature>
<reference evidence="2" key="1">
    <citation type="submission" date="2017-11" db="EMBL/GenBank/DDBJ databases">
        <title>Three new genomes from thermophilic consortium.</title>
        <authorList>
            <person name="Quaggio R."/>
            <person name="Amgarten D."/>
            <person name="Setubal J.C."/>
        </authorList>
    </citation>
    <scope>NUCLEOTIDE SEQUENCE</scope>
    <source>
        <strain evidence="2">ZCTH01-B2</strain>
    </source>
</reference>
<dbReference type="AlphaFoldDB" id="A0A953LDK6"/>
<dbReference type="GO" id="GO:0003677">
    <property type="term" value="F:DNA binding"/>
    <property type="evidence" value="ECO:0007669"/>
    <property type="project" value="InterPro"/>
</dbReference>
<evidence type="ECO:0000313" key="2">
    <source>
        <dbReference type="EMBL" id="MBY6275525.1"/>
    </source>
</evidence>
<name>A0A953LDK6_SYMTR</name>